<feature type="active site" description="Acyl-ester intermediate" evidence="5">
    <location>
        <position position="242"/>
    </location>
</feature>
<dbReference type="OrthoDB" id="6428749at2759"/>
<dbReference type="PANTHER" id="PTHR46072:SF7">
    <property type="entry name" value="AMIDASE"/>
    <property type="match status" value="1"/>
</dbReference>
<protein>
    <recommendedName>
        <fullName evidence="3">amidase</fullName>
        <ecNumber evidence="3">3.5.1.4</ecNumber>
    </recommendedName>
</protein>
<dbReference type="InterPro" id="IPR036928">
    <property type="entry name" value="AS_sf"/>
</dbReference>
<feature type="binding site" evidence="6">
    <location>
        <position position="192"/>
    </location>
    <ligand>
        <name>substrate</name>
    </ligand>
</feature>
<keyword evidence="9" id="KW-1185">Reference proteome</keyword>
<gene>
    <name evidence="8" type="ORF">B0A49_07469</name>
</gene>
<dbReference type="EC" id="3.5.1.4" evidence="3"/>
<evidence type="ECO:0000256" key="5">
    <source>
        <dbReference type="PIRSR" id="PIRSR001221-1"/>
    </source>
</evidence>
<evidence type="ECO:0000256" key="4">
    <source>
        <dbReference type="ARBA" id="ARBA00022801"/>
    </source>
</evidence>
<evidence type="ECO:0000313" key="9">
    <source>
        <dbReference type="Proteomes" id="UP000308768"/>
    </source>
</evidence>
<evidence type="ECO:0000313" key="8">
    <source>
        <dbReference type="EMBL" id="TKA68211.1"/>
    </source>
</evidence>
<dbReference type="PROSITE" id="PS00571">
    <property type="entry name" value="AMIDASES"/>
    <property type="match status" value="1"/>
</dbReference>
<dbReference type="Gene3D" id="3.90.1300.10">
    <property type="entry name" value="Amidase signature (AS) domain"/>
    <property type="match status" value="1"/>
</dbReference>
<feature type="active site" description="Charge relay system" evidence="5">
    <location>
        <position position="134"/>
    </location>
</feature>
<comment type="catalytic activity">
    <reaction evidence="1">
        <text>a monocarboxylic acid amide + H2O = a monocarboxylate + NH4(+)</text>
        <dbReference type="Rhea" id="RHEA:12020"/>
        <dbReference type="ChEBI" id="CHEBI:15377"/>
        <dbReference type="ChEBI" id="CHEBI:28938"/>
        <dbReference type="ChEBI" id="CHEBI:35757"/>
        <dbReference type="ChEBI" id="CHEBI:83628"/>
        <dbReference type="EC" id="3.5.1.4"/>
    </reaction>
</comment>
<evidence type="ECO:0000256" key="6">
    <source>
        <dbReference type="PIRSR" id="PIRSR001221-2"/>
    </source>
</evidence>
<proteinExistence type="inferred from homology"/>
<dbReference type="PIRSF" id="PIRSF001221">
    <property type="entry name" value="Amidase_fungi"/>
    <property type="match status" value="1"/>
</dbReference>
<feature type="active site" description="Charge relay system" evidence="5">
    <location>
        <position position="218"/>
    </location>
</feature>
<keyword evidence="4" id="KW-0378">Hydrolase</keyword>
<accession>A0A4U0WXT2</accession>
<organism evidence="8 9">
    <name type="scientific">Cryomyces minteri</name>
    <dbReference type="NCBI Taxonomy" id="331657"/>
    <lineage>
        <taxon>Eukaryota</taxon>
        <taxon>Fungi</taxon>
        <taxon>Dikarya</taxon>
        <taxon>Ascomycota</taxon>
        <taxon>Pezizomycotina</taxon>
        <taxon>Dothideomycetes</taxon>
        <taxon>Dothideomycetes incertae sedis</taxon>
        <taxon>Cryomyces</taxon>
    </lineage>
</organism>
<comment type="caution">
    <text evidence="8">The sequence shown here is derived from an EMBL/GenBank/DDBJ whole genome shotgun (WGS) entry which is preliminary data.</text>
</comment>
<evidence type="ECO:0000259" key="7">
    <source>
        <dbReference type="Pfam" id="PF01425"/>
    </source>
</evidence>
<dbReference type="STRING" id="331657.A0A4U0WXT2"/>
<feature type="domain" description="Amidase" evidence="7">
    <location>
        <begin position="78"/>
        <end position="548"/>
    </location>
</feature>
<comment type="similarity">
    <text evidence="2">Belongs to the amidase family.</text>
</comment>
<evidence type="ECO:0000256" key="1">
    <source>
        <dbReference type="ARBA" id="ARBA00001311"/>
    </source>
</evidence>
<dbReference type="EMBL" id="NAJN01000838">
    <property type="protein sequence ID" value="TKA68211.1"/>
    <property type="molecule type" value="Genomic_DNA"/>
</dbReference>
<dbReference type="GO" id="GO:0004040">
    <property type="term" value="F:amidase activity"/>
    <property type="evidence" value="ECO:0007669"/>
    <property type="project" value="UniProtKB-EC"/>
</dbReference>
<evidence type="ECO:0000256" key="2">
    <source>
        <dbReference type="ARBA" id="ARBA00009199"/>
    </source>
</evidence>
<feature type="binding site" evidence="6">
    <location>
        <begin position="239"/>
        <end position="242"/>
    </location>
    <ligand>
        <name>substrate</name>
    </ligand>
</feature>
<sequence>MAGSSQDWKKLATQKRDSVNDLIPKEWRISSVPSVEEQRDVTGKYIQQFLSDKEVEITETDAVGIVEQTSSGAWSAVEVTKAFCHRAAVAHRLVNCLHEIFFDQAIQDAQKLDDYYSKNKKPVGPLHGLPVSLKDQFHVKNVETTMGYVGWIGTFQGKKNTGKERVYESEMVKELRASGAVLYVKTSVPHTLMCGETVNNIIGYTWNPKNRNLSSGGSSGGEGALIGLKGSPVGLGTDIGGSIRIPAAFNGLYGIRPSVGRLPYEGMANSMDGQNSILSVVGPIAPTVGSLRLVVKSLLAQEPWLHDPICAELPWRDEQEKQILDLVKGSSSKLAFGLLKHDGCAAPTPPVRRALEIVVKTLEKLGHEVVEWKPPSHKRLGEICFKTWFYDGGADFREAFGLSGEPAAPQVAAPSEGTQVNATEIAAVNVERREAQKEYMEYWNSTKNQTSTGRPVDALICPLAPFPAARPQKYTYYGYSTFVNVLDYTSVVVPVTTVDKNVDKVNEGFKPIDDTDKSVHDAYDPEIYDGAHVAVQLVGRRFQEEKMLALAEFVGEAIKG</sequence>
<dbReference type="PANTHER" id="PTHR46072">
    <property type="entry name" value="AMIDASE-RELATED-RELATED"/>
    <property type="match status" value="1"/>
</dbReference>
<dbReference type="SUPFAM" id="SSF75304">
    <property type="entry name" value="Amidase signature (AS) enzymes"/>
    <property type="match status" value="1"/>
</dbReference>
<dbReference type="InterPro" id="IPR023631">
    <property type="entry name" value="Amidase_dom"/>
</dbReference>
<reference evidence="8 9" key="1">
    <citation type="submission" date="2017-03" db="EMBL/GenBank/DDBJ databases">
        <title>Genomes of endolithic fungi from Antarctica.</title>
        <authorList>
            <person name="Coleine C."/>
            <person name="Masonjones S."/>
            <person name="Stajich J.E."/>
        </authorList>
    </citation>
    <scope>NUCLEOTIDE SEQUENCE [LARGE SCALE GENOMIC DNA]</scope>
    <source>
        <strain evidence="8 9">CCFEE 5187</strain>
    </source>
</reference>
<dbReference type="Proteomes" id="UP000308768">
    <property type="component" value="Unassembled WGS sequence"/>
</dbReference>
<dbReference type="Pfam" id="PF01425">
    <property type="entry name" value="Amidase"/>
    <property type="match status" value="1"/>
</dbReference>
<feature type="binding site" evidence="6">
    <location>
        <position position="218"/>
    </location>
    <ligand>
        <name>substrate</name>
    </ligand>
</feature>
<dbReference type="InterPro" id="IPR020556">
    <property type="entry name" value="Amidase_CS"/>
</dbReference>
<dbReference type="AlphaFoldDB" id="A0A4U0WXT2"/>
<name>A0A4U0WXT2_9PEZI</name>
<evidence type="ECO:0000256" key="3">
    <source>
        <dbReference type="ARBA" id="ARBA00012922"/>
    </source>
</evidence>